<keyword evidence="3" id="KW-1003">Cell membrane</keyword>
<dbReference type="PANTHER" id="PTHR36122">
    <property type="entry name" value="NICOTINAMIDE RIBOSIDE TRANSPORTER PNUC"/>
    <property type="match status" value="1"/>
</dbReference>
<protein>
    <submittedName>
        <fullName evidence="8">Nicotinamide mononucleotide transporter PnuC</fullName>
    </submittedName>
</protein>
<comment type="subcellular location">
    <subcellularLocation>
        <location evidence="1">Cell membrane</location>
        <topology evidence="1">Multi-pass membrane protein</topology>
    </subcellularLocation>
</comment>
<evidence type="ECO:0000256" key="1">
    <source>
        <dbReference type="ARBA" id="ARBA00004651"/>
    </source>
</evidence>
<evidence type="ECO:0000256" key="6">
    <source>
        <dbReference type="ARBA" id="ARBA00023136"/>
    </source>
</evidence>
<evidence type="ECO:0000256" key="5">
    <source>
        <dbReference type="ARBA" id="ARBA00022989"/>
    </source>
</evidence>
<dbReference type="GO" id="GO:0005886">
    <property type="term" value="C:plasma membrane"/>
    <property type="evidence" value="ECO:0007669"/>
    <property type="project" value="UniProtKB-SubCell"/>
</dbReference>
<dbReference type="PANTHER" id="PTHR36122:SF2">
    <property type="entry name" value="NICOTINAMIDE RIBOSIDE TRANSPORTER PNUC"/>
    <property type="match status" value="1"/>
</dbReference>
<gene>
    <name evidence="8" type="ORF">EVA_09186</name>
</gene>
<feature type="transmembrane region" description="Helical" evidence="7">
    <location>
        <begin position="143"/>
        <end position="160"/>
    </location>
</feature>
<keyword evidence="5 7" id="KW-1133">Transmembrane helix</keyword>
<organism evidence="8">
    <name type="scientific">gut metagenome</name>
    <dbReference type="NCBI Taxonomy" id="749906"/>
    <lineage>
        <taxon>unclassified sequences</taxon>
        <taxon>metagenomes</taxon>
        <taxon>organismal metagenomes</taxon>
    </lineage>
</organism>
<evidence type="ECO:0000256" key="3">
    <source>
        <dbReference type="ARBA" id="ARBA00022475"/>
    </source>
</evidence>
<evidence type="ECO:0000313" key="8">
    <source>
        <dbReference type="EMBL" id="EJX02729.1"/>
    </source>
</evidence>
<proteinExistence type="predicted"/>
<keyword evidence="6 7" id="KW-0472">Membrane</keyword>
<dbReference type="NCBIfam" id="TIGR01528">
    <property type="entry name" value="NMN_trans_PnuC"/>
    <property type="match status" value="1"/>
</dbReference>
<keyword evidence="4 7" id="KW-0812">Transmembrane</keyword>
<reference evidence="8" key="1">
    <citation type="journal article" date="2012" name="PLoS ONE">
        <title>Gene sets for utilization of primary and secondary nutrition supplies in the distal gut of endangered iberian lynx.</title>
        <authorList>
            <person name="Alcaide M."/>
            <person name="Messina E."/>
            <person name="Richter M."/>
            <person name="Bargiela R."/>
            <person name="Peplies J."/>
            <person name="Huws S.A."/>
            <person name="Newbold C.J."/>
            <person name="Golyshin P.N."/>
            <person name="Simon M.A."/>
            <person name="Lopez G."/>
            <person name="Yakimov M.M."/>
            <person name="Ferrer M."/>
        </authorList>
    </citation>
    <scope>NUCLEOTIDE SEQUENCE</scope>
</reference>
<dbReference type="EMBL" id="AMCI01002433">
    <property type="protein sequence ID" value="EJX02729.1"/>
    <property type="molecule type" value="Genomic_DNA"/>
</dbReference>
<evidence type="ECO:0000256" key="4">
    <source>
        <dbReference type="ARBA" id="ARBA00022692"/>
    </source>
</evidence>
<dbReference type="InterPro" id="IPR006419">
    <property type="entry name" value="NMN_transpt_PnuC"/>
</dbReference>
<evidence type="ECO:0000256" key="2">
    <source>
        <dbReference type="ARBA" id="ARBA00022448"/>
    </source>
</evidence>
<sequence length="190" mass="22001">MNFLELLGALVGVVYLWLEYKASIFLWLASIIMPAIYVFVYYQAGLYADFGIQIYYIIAAIYGGCFWIWGKQKKHTESTELPIIHTPVSYYLPLCLIFAGTFAGIAWILINFTNSDVPWLDSFTTALSIIGMWMLARKHVEQWIVWIAVDVVCCGLYIYKELYFTAVLYGLYAIIAIFGYYKWKKLINLQ</sequence>
<feature type="transmembrane region" description="Helical" evidence="7">
    <location>
        <begin position="90"/>
        <end position="112"/>
    </location>
</feature>
<feature type="transmembrane region" description="Helical" evidence="7">
    <location>
        <begin position="50"/>
        <end position="69"/>
    </location>
</feature>
<accession>J9G777</accession>
<feature type="transmembrane region" description="Helical" evidence="7">
    <location>
        <begin position="118"/>
        <end position="136"/>
    </location>
</feature>
<dbReference type="AlphaFoldDB" id="J9G777"/>
<dbReference type="Pfam" id="PF04973">
    <property type="entry name" value="NMN_transporter"/>
    <property type="match status" value="1"/>
</dbReference>
<keyword evidence="2" id="KW-0813">Transport</keyword>
<comment type="caution">
    <text evidence="8">The sequence shown here is derived from an EMBL/GenBank/DDBJ whole genome shotgun (WGS) entry which is preliminary data.</text>
</comment>
<name>J9G777_9ZZZZ</name>
<evidence type="ECO:0000256" key="7">
    <source>
        <dbReference type="SAM" id="Phobius"/>
    </source>
</evidence>
<dbReference type="GO" id="GO:0034257">
    <property type="term" value="F:nicotinamide riboside transmembrane transporter activity"/>
    <property type="evidence" value="ECO:0007669"/>
    <property type="project" value="InterPro"/>
</dbReference>
<feature type="transmembrane region" description="Helical" evidence="7">
    <location>
        <begin position="166"/>
        <end position="183"/>
    </location>
</feature>
<feature type="transmembrane region" description="Helical" evidence="7">
    <location>
        <begin position="24"/>
        <end position="44"/>
    </location>
</feature>